<accession>K3WCW6</accession>
<dbReference type="VEuPathDB" id="FungiDB:PYU1_G002804"/>
<reference evidence="4" key="3">
    <citation type="submission" date="2015-02" db="UniProtKB">
        <authorList>
            <consortium name="EnsemblProtists"/>
        </authorList>
    </citation>
    <scope>IDENTIFICATION</scope>
    <source>
        <strain evidence="4">DAOM BR144</strain>
    </source>
</reference>
<feature type="domain" description="Apple" evidence="3">
    <location>
        <begin position="105"/>
        <end position="179"/>
    </location>
</feature>
<name>K3WCW6_GLOUD</name>
<reference evidence="5" key="2">
    <citation type="submission" date="2010-04" db="EMBL/GenBank/DDBJ databases">
        <authorList>
            <person name="Buell R."/>
            <person name="Hamilton J."/>
            <person name="Hostetler J."/>
        </authorList>
    </citation>
    <scope>NUCLEOTIDE SEQUENCE [LARGE SCALE GENOMIC DNA]</scope>
    <source>
        <strain evidence="5">DAOM:BR144</strain>
    </source>
</reference>
<keyword evidence="5" id="KW-1185">Reference proteome</keyword>
<dbReference type="SMART" id="SM00223">
    <property type="entry name" value="APPLE"/>
    <property type="match status" value="8"/>
</dbReference>
<dbReference type="GO" id="GO:0005576">
    <property type="term" value="C:extracellular region"/>
    <property type="evidence" value="ECO:0007669"/>
    <property type="project" value="InterPro"/>
</dbReference>
<organism evidence="4 5">
    <name type="scientific">Globisporangium ultimum (strain ATCC 200006 / CBS 805.95 / DAOM BR144)</name>
    <name type="common">Pythium ultimum</name>
    <dbReference type="NCBI Taxonomy" id="431595"/>
    <lineage>
        <taxon>Eukaryota</taxon>
        <taxon>Sar</taxon>
        <taxon>Stramenopiles</taxon>
        <taxon>Oomycota</taxon>
        <taxon>Peronosporomycetes</taxon>
        <taxon>Pythiales</taxon>
        <taxon>Pythiaceae</taxon>
        <taxon>Globisporangium</taxon>
    </lineage>
</organism>
<dbReference type="Gene3D" id="3.50.4.10">
    <property type="entry name" value="Hepatocyte Growth Factor"/>
    <property type="match status" value="8"/>
</dbReference>
<keyword evidence="1" id="KW-0677">Repeat</keyword>
<proteinExistence type="predicted"/>
<dbReference type="eggNOG" id="ENOG502S7ES">
    <property type="taxonomic scope" value="Eukaryota"/>
</dbReference>
<dbReference type="EMBL" id="GL376628">
    <property type="status" value="NOT_ANNOTATED_CDS"/>
    <property type="molecule type" value="Genomic_DNA"/>
</dbReference>
<dbReference type="AlphaFoldDB" id="K3WCW6"/>
<evidence type="ECO:0000256" key="2">
    <source>
        <dbReference type="ARBA" id="ARBA00023157"/>
    </source>
</evidence>
<dbReference type="PANTHER" id="PTHR33946">
    <property type="match status" value="1"/>
</dbReference>
<dbReference type="PANTHER" id="PTHR33946:SF4">
    <property type="entry name" value="COAGULATION FACTOR XI"/>
    <property type="match status" value="1"/>
</dbReference>
<evidence type="ECO:0000313" key="5">
    <source>
        <dbReference type="Proteomes" id="UP000019132"/>
    </source>
</evidence>
<reference evidence="5" key="1">
    <citation type="journal article" date="2010" name="Genome Biol.">
        <title>Genome sequence of the necrotrophic plant pathogen Pythium ultimum reveals original pathogenicity mechanisms and effector repertoire.</title>
        <authorList>
            <person name="Levesque C.A."/>
            <person name="Brouwer H."/>
            <person name="Cano L."/>
            <person name="Hamilton J.P."/>
            <person name="Holt C."/>
            <person name="Huitema E."/>
            <person name="Raffaele S."/>
            <person name="Robideau G.P."/>
            <person name="Thines M."/>
            <person name="Win J."/>
            <person name="Zerillo M.M."/>
            <person name="Beakes G.W."/>
            <person name="Boore J.L."/>
            <person name="Busam D."/>
            <person name="Dumas B."/>
            <person name="Ferriera S."/>
            <person name="Fuerstenberg S.I."/>
            <person name="Gachon C.M."/>
            <person name="Gaulin E."/>
            <person name="Govers F."/>
            <person name="Grenville-Briggs L."/>
            <person name="Horner N."/>
            <person name="Hostetler J."/>
            <person name="Jiang R.H."/>
            <person name="Johnson J."/>
            <person name="Krajaejun T."/>
            <person name="Lin H."/>
            <person name="Meijer H.J."/>
            <person name="Moore B."/>
            <person name="Morris P."/>
            <person name="Phuntmart V."/>
            <person name="Puiu D."/>
            <person name="Shetty J."/>
            <person name="Stajich J.E."/>
            <person name="Tripathy S."/>
            <person name="Wawra S."/>
            <person name="van West P."/>
            <person name="Whitty B.R."/>
            <person name="Coutinho P.M."/>
            <person name="Henrissat B."/>
            <person name="Martin F."/>
            <person name="Thomas P.D."/>
            <person name="Tyler B.M."/>
            <person name="De Vries R.P."/>
            <person name="Kamoun S."/>
            <person name="Yandell M."/>
            <person name="Tisserat N."/>
            <person name="Buell C.R."/>
        </authorList>
    </citation>
    <scope>NUCLEOTIDE SEQUENCE</scope>
    <source>
        <strain evidence="5">DAOM:BR144</strain>
    </source>
</reference>
<dbReference type="STRING" id="431595.K3WCW6"/>
<protein>
    <recommendedName>
        <fullName evidence="3">Apple domain-containing protein</fullName>
    </recommendedName>
</protein>
<feature type="domain" description="Apple" evidence="3">
    <location>
        <begin position="361"/>
        <end position="436"/>
    </location>
</feature>
<dbReference type="Pfam" id="PF14295">
    <property type="entry name" value="PAN_4"/>
    <property type="match status" value="8"/>
</dbReference>
<evidence type="ECO:0000313" key="4">
    <source>
        <dbReference type="EnsemblProtists" id="PYU1_T002807"/>
    </source>
</evidence>
<dbReference type="Proteomes" id="UP000019132">
    <property type="component" value="Unassembled WGS sequence"/>
</dbReference>
<dbReference type="EnsemblProtists" id="PYU1_T002807">
    <property type="protein sequence ID" value="PYU1_T002807"/>
    <property type="gene ID" value="PYU1_G002804"/>
</dbReference>
<keyword evidence="2" id="KW-1015">Disulfide bond</keyword>
<evidence type="ECO:0000256" key="1">
    <source>
        <dbReference type="ARBA" id="ARBA00022737"/>
    </source>
</evidence>
<evidence type="ECO:0000259" key="3">
    <source>
        <dbReference type="PROSITE" id="PS50948"/>
    </source>
</evidence>
<dbReference type="InterPro" id="IPR000177">
    <property type="entry name" value="Apple"/>
</dbReference>
<dbReference type="GO" id="GO:0006508">
    <property type="term" value="P:proteolysis"/>
    <property type="evidence" value="ECO:0007669"/>
    <property type="project" value="InterPro"/>
</dbReference>
<dbReference type="HOGENOM" id="CLU_426725_0_0_1"/>
<dbReference type="OMA" id="PTCGLEV"/>
<dbReference type="PROSITE" id="PS50948">
    <property type="entry name" value="PAN"/>
    <property type="match status" value="3"/>
</dbReference>
<dbReference type="InterPro" id="IPR003609">
    <property type="entry name" value="Pan_app"/>
</dbReference>
<dbReference type="InParanoid" id="K3WCW6"/>
<feature type="domain" description="Apple" evidence="3">
    <location>
        <begin position="575"/>
        <end position="642"/>
    </location>
</feature>
<dbReference type="SMART" id="SM00473">
    <property type="entry name" value="PAN_AP"/>
    <property type="match status" value="3"/>
</dbReference>
<dbReference type="CDD" id="cd01100">
    <property type="entry name" value="APPLE_Factor_XI_like"/>
    <property type="match status" value="3"/>
</dbReference>
<sequence>MSITYKVHMVYNEKATSSINYGVTTRPTCGLEVGVDYVGNDIGSEKSPAADRCCSLCRGFKGCRAFSWTNQDGGTCYFKNRKGDTIQKAGVTSAAVYPNPPAPSCAMELGVDYVDNDIGNAPAADAYDCCSICMKKDGCKAFSWSNANGGTCWLKSGKGATVANPNVKSSVVGHNGGTCWFKRGRGTVVANANVKSGVILYPPELHPCGNLEYKTDYVGYDIGNVRMLKPQDCCLECSNFPGCRAFTHTDHNGGTCWLKSQKGRMVYNEKATSSINYGVTTRPTCGLEVGVDYVGNDIGSEKSPAADRCCSLCRGFKGCRAFSWTNQDGGTCYFKNRKGDTIQKAGVTSAAVYPNPPAPSCAMELGVDYVDNDIGNAPAADAYDCCSICMKKDGCKAFSWSNANGGTCWLKSGKGATVANPNVKSSYKTDYVGYDIGNVRMLKPQDCCLECSNFPGCHAFTHTGHNGGTCWLKSQKGRMVYNEKATSSINYGVTTRPTCGLEVGVDYVGNDIGSEKSPAADRCCSLCRGFKGCRAFSWTNQDGGTCYFKNRKGDTIQKAGVTSAAVYPNPPAPSCAMELGVDYVDNDIGNAPAADAYDCCSICMKKDGCKAFSWSNANGGTCWLKSGKGATVANPNVKSSVV</sequence>